<evidence type="ECO:0000313" key="2">
    <source>
        <dbReference type="Proteomes" id="UP001267003"/>
    </source>
</evidence>
<protein>
    <recommendedName>
        <fullName evidence="3">MucBP domain-containing protein</fullName>
    </recommendedName>
</protein>
<dbReference type="AlphaFoldDB" id="A0AAW8VYK1"/>
<sequence length="368" mass="40840">MRKNHYWGLGRLTLVAIITLAVTSADASRVRPVLPTPFNPSRTTSTTAVFSPTTLNQTIQHYPDLARLISSDSPLSPATATVQPGLQTTLSRNLHNGALVTSPNMIPQGMTLAGRYRLITAYDATGQTQSVIYVQNRRTNRLENTVLLRGKPHVGGIAYDPRHRRIWLCSHRRNHGLIASLPLATVHRFNPVTMRAVHYQQRWLLPNLSNASMLTYHHQALYVGQFKSGQPTLMARFPLNAAGHPIAAAPTANSNAPHTHRLQRAVSDWQGNLPANLQGITFYRQYALCSQSYGQHASKLVILKMAAASAVPAPTVMATYRLPPQLEQITVHGHRLHLLYETRAAAYRHQQPDAIDRVLTISLSRLLD</sequence>
<dbReference type="Proteomes" id="UP001267003">
    <property type="component" value="Unassembled WGS sequence"/>
</dbReference>
<dbReference type="EMBL" id="JAVLAQ010000001">
    <property type="protein sequence ID" value="MDT6990861.1"/>
    <property type="molecule type" value="Genomic_DNA"/>
</dbReference>
<comment type="caution">
    <text evidence="1">The sequence shown here is derived from an EMBL/GenBank/DDBJ whole genome shotgun (WGS) entry which is preliminary data.</text>
</comment>
<organism evidence="1 2">
    <name type="scientific">Lactiplantibacillus pentosus</name>
    <name type="common">Lactobacillus pentosus</name>
    <dbReference type="NCBI Taxonomy" id="1589"/>
    <lineage>
        <taxon>Bacteria</taxon>
        <taxon>Bacillati</taxon>
        <taxon>Bacillota</taxon>
        <taxon>Bacilli</taxon>
        <taxon>Lactobacillales</taxon>
        <taxon>Lactobacillaceae</taxon>
        <taxon>Lactiplantibacillus</taxon>
    </lineage>
</organism>
<dbReference type="SUPFAM" id="SSF63825">
    <property type="entry name" value="YWTD domain"/>
    <property type="match status" value="1"/>
</dbReference>
<evidence type="ECO:0008006" key="3">
    <source>
        <dbReference type="Google" id="ProtNLM"/>
    </source>
</evidence>
<name>A0AAW8VYK1_LACPE</name>
<accession>A0AAW8VYK1</accession>
<evidence type="ECO:0000313" key="1">
    <source>
        <dbReference type="EMBL" id="MDT6990861.1"/>
    </source>
</evidence>
<dbReference type="RefSeq" id="WP_101873879.1">
    <property type="nucleotide sequence ID" value="NZ_CP016491.1"/>
</dbReference>
<gene>
    <name evidence="1" type="ORF">RI536_12305</name>
</gene>
<reference evidence="1" key="1">
    <citation type="submission" date="2023-08" db="EMBL/GenBank/DDBJ databases">
        <authorList>
            <person name="Page C.A."/>
            <person name="Perez-Diaz I.M."/>
        </authorList>
    </citation>
    <scope>NUCLEOTIDE SEQUENCE</scope>
    <source>
        <strain evidence="1">7.8.46</strain>
    </source>
</reference>
<proteinExistence type="predicted"/>